<evidence type="ECO:0000259" key="7">
    <source>
        <dbReference type="SMART" id="SM00849"/>
    </source>
</evidence>
<reference evidence="8 9" key="1">
    <citation type="journal article" date="2019" name="Nat. Microbiol.">
        <title>Mediterranean grassland soil C-N compound turnover is dependent on rainfall and depth, and is mediated by genomically divergent microorganisms.</title>
        <authorList>
            <person name="Diamond S."/>
            <person name="Andeer P.F."/>
            <person name="Li Z."/>
            <person name="Crits-Christoph A."/>
            <person name="Burstein D."/>
            <person name="Anantharaman K."/>
            <person name="Lane K.R."/>
            <person name="Thomas B.C."/>
            <person name="Pan C."/>
            <person name="Northen T.R."/>
            <person name="Banfield J.F."/>
        </authorList>
    </citation>
    <scope>NUCLEOTIDE SEQUENCE [LARGE SCALE GENOMIC DNA]</scope>
    <source>
        <strain evidence="8">NP_8</strain>
    </source>
</reference>
<dbReference type="NCBIfam" id="TIGR00361">
    <property type="entry name" value="ComEC_Rec2"/>
    <property type="match status" value="1"/>
</dbReference>
<dbReference type="Gene3D" id="3.60.15.10">
    <property type="entry name" value="Ribonuclease Z/Hydroxyacylglutathione hydrolase-like"/>
    <property type="match status" value="1"/>
</dbReference>
<feature type="domain" description="Metallo-beta-lactamase" evidence="7">
    <location>
        <begin position="530"/>
        <end position="738"/>
    </location>
</feature>
<organism evidence="8 9">
    <name type="scientific">Candidatus Segetimicrobium genomatis</name>
    <dbReference type="NCBI Taxonomy" id="2569760"/>
    <lineage>
        <taxon>Bacteria</taxon>
        <taxon>Bacillati</taxon>
        <taxon>Candidatus Sysuimicrobiota</taxon>
        <taxon>Candidatus Sysuimicrobiia</taxon>
        <taxon>Candidatus Sysuimicrobiales</taxon>
        <taxon>Candidatus Segetimicrobiaceae</taxon>
        <taxon>Candidatus Segetimicrobium</taxon>
    </lineage>
</organism>
<dbReference type="Pfam" id="PF00753">
    <property type="entry name" value="Lactamase_B"/>
    <property type="match status" value="1"/>
</dbReference>
<comment type="subcellular location">
    <subcellularLocation>
        <location evidence="1">Cell membrane</location>
        <topology evidence="1">Multi-pass membrane protein</topology>
    </subcellularLocation>
</comment>
<dbReference type="PANTHER" id="PTHR30619:SF1">
    <property type="entry name" value="RECOMBINATION PROTEIN 2"/>
    <property type="match status" value="1"/>
</dbReference>
<feature type="transmembrane region" description="Helical" evidence="6">
    <location>
        <begin position="467"/>
        <end position="485"/>
    </location>
</feature>
<feature type="transmembrane region" description="Helical" evidence="6">
    <location>
        <begin position="374"/>
        <end position="394"/>
    </location>
</feature>
<feature type="transmembrane region" description="Helical" evidence="6">
    <location>
        <begin position="345"/>
        <end position="362"/>
    </location>
</feature>
<dbReference type="PANTHER" id="PTHR30619">
    <property type="entry name" value="DNA INTERNALIZATION/COMPETENCE PROTEIN COMEC/REC2"/>
    <property type="match status" value="1"/>
</dbReference>
<proteinExistence type="predicted"/>
<dbReference type="SUPFAM" id="SSF56281">
    <property type="entry name" value="Metallo-hydrolase/oxidoreductase"/>
    <property type="match status" value="1"/>
</dbReference>
<feature type="transmembrane region" description="Helical" evidence="6">
    <location>
        <begin position="406"/>
        <end position="431"/>
    </location>
</feature>
<feature type="transmembrane region" description="Helical" evidence="6">
    <location>
        <begin position="497"/>
        <end position="517"/>
    </location>
</feature>
<keyword evidence="5 6" id="KW-0472">Membrane</keyword>
<accession>A0A537J025</accession>
<dbReference type="InterPro" id="IPR025405">
    <property type="entry name" value="DUF4131"/>
</dbReference>
<feature type="transmembrane region" description="Helical" evidence="6">
    <location>
        <begin position="278"/>
        <end position="309"/>
    </location>
</feature>
<dbReference type="Proteomes" id="UP000318834">
    <property type="component" value="Unassembled WGS sequence"/>
</dbReference>
<dbReference type="InterPro" id="IPR004477">
    <property type="entry name" value="ComEC_N"/>
</dbReference>
<dbReference type="InterPro" id="IPR004797">
    <property type="entry name" value="Competence_ComEC/Rec2"/>
</dbReference>
<keyword evidence="3 6" id="KW-0812">Transmembrane</keyword>
<dbReference type="SMART" id="SM00849">
    <property type="entry name" value="Lactamase_B"/>
    <property type="match status" value="1"/>
</dbReference>
<evidence type="ECO:0000256" key="6">
    <source>
        <dbReference type="SAM" id="Phobius"/>
    </source>
</evidence>
<feature type="transmembrane region" description="Helical" evidence="6">
    <location>
        <begin position="321"/>
        <end position="339"/>
    </location>
</feature>
<evidence type="ECO:0000313" key="8">
    <source>
        <dbReference type="EMBL" id="TMI76909.1"/>
    </source>
</evidence>
<dbReference type="GO" id="GO:0005886">
    <property type="term" value="C:plasma membrane"/>
    <property type="evidence" value="ECO:0007669"/>
    <property type="project" value="UniProtKB-SubCell"/>
</dbReference>
<protein>
    <submittedName>
        <fullName evidence="8">DNA internalization-related competence protein ComEC/Rec2</fullName>
    </submittedName>
</protein>
<comment type="caution">
    <text evidence="8">The sequence shown here is derived from an EMBL/GenBank/DDBJ whole genome shotgun (WGS) entry which is preliminary data.</text>
</comment>
<evidence type="ECO:0000256" key="5">
    <source>
        <dbReference type="ARBA" id="ARBA00023136"/>
    </source>
</evidence>
<dbReference type="GO" id="GO:0030420">
    <property type="term" value="P:establishment of competence for transformation"/>
    <property type="evidence" value="ECO:0007669"/>
    <property type="project" value="InterPro"/>
</dbReference>
<dbReference type="AlphaFoldDB" id="A0A537J025"/>
<sequence>MLPPIVWIAAAFAAGIALGRGSVLSAWTWLAASSAAAAAGIWCLDIRRSAVVPLLAGTLAAGALWATLHADPVAAPALTGTLGTDVTLTGLVTRLAQGGEDRSRVVMSVDHINSDGRSESAYGLVLVTIPGTSTIRYGDRIAASGRLVRPPPAGNPGEFSYRDYLITRGIAATLYPHRHAGVRKIGRGRVNPVLAAADVVRRRMTSFLQTALPRRRGALMTSLLLGDDGAIGPQARDDFARSGLLHVLVVSGAQVGLVLGSVLWLGRALRVPTLDASVAAAAITVFFALMTGWVASVARAAIMALIGLAAPLLRRGQDARAALAFAALALLVSQPLLLFDAGFQLSFAATWGLVYVAPVLATRLSALPRAFRSLFSMTAAAQIAVVPLLAYHFLQISVAGFVANLAVVPLVALLVPAGFAVAAVGAVAPAIGTPLAPVLGPPADAVWWAAAFCARLPLSAVPVGPPSLLEIVAFYAAAVVIVESLQGRLRVARPAMAAVVSTTAALVLWIQVLAAAAPPQLVVTFLDVGQGDSIVIQGPSGRAVLVDGGGEVEGHLTGYDIGARRVVPALRRLRLRGIDILLLSHPHEDHVGGLVAVLQNFPVGLVLDSGFVHPAPSYPRFLRLVEEKQVPYRLARRGQLLDLGGGAAAVLLNPREPLVIGSGSDVHANSVVARLVYGAASVLLTGDIEALTEAILLSEGTDLRSTVLKVAHHGSATSSTPVFLEAVAPRVAVISVGAMNPFGHPHRATLDALHAVGAAVYRTDVHGAVTVRTDGTQLWVRTVRDAGDR</sequence>
<dbReference type="InterPro" id="IPR001279">
    <property type="entry name" value="Metallo-B-lactamas"/>
</dbReference>
<dbReference type="Pfam" id="PF03772">
    <property type="entry name" value="Competence"/>
    <property type="match status" value="1"/>
</dbReference>
<dbReference type="NCBIfam" id="TIGR00360">
    <property type="entry name" value="ComEC_N-term"/>
    <property type="match status" value="1"/>
</dbReference>
<evidence type="ECO:0000256" key="1">
    <source>
        <dbReference type="ARBA" id="ARBA00004651"/>
    </source>
</evidence>
<evidence type="ECO:0000256" key="3">
    <source>
        <dbReference type="ARBA" id="ARBA00022692"/>
    </source>
</evidence>
<name>A0A537J025_9BACT</name>
<evidence type="ECO:0000256" key="4">
    <source>
        <dbReference type="ARBA" id="ARBA00022989"/>
    </source>
</evidence>
<dbReference type="InterPro" id="IPR052159">
    <property type="entry name" value="Competence_DNA_uptake"/>
</dbReference>
<evidence type="ECO:0000313" key="9">
    <source>
        <dbReference type="Proteomes" id="UP000318834"/>
    </source>
</evidence>
<evidence type="ECO:0000256" key="2">
    <source>
        <dbReference type="ARBA" id="ARBA00022475"/>
    </source>
</evidence>
<feature type="transmembrane region" description="Helical" evidence="6">
    <location>
        <begin position="244"/>
        <end position="266"/>
    </location>
</feature>
<keyword evidence="2" id="KW-1003">Cell membrane</keyword>
<keyword evidence="4 6" id="KW-1133">Transmembrane helix</keyword>
<dbReference type="Pfam" id="PF13567">
    <property type="entry name" value="DUF4131"/>
    <property type="match status" value="1"/>
</dbReference>
<dbReference type="InterPro" id="IPR035681">
    <property type="entry name" value="ComA-like_MBL"/>
</dbReference>
<dbReference type="CDD" id="cd07731">
    <property type="entry name" value="ComA-like_MBL-fold"/>
    <property type="match status" value="1"/>
</dbReference>
<dbReference type="InterPro" id="IPR036866">
    <property type="entry name" value="RibonucZ/Hydroxyglut_hydro"/>
</dbReference>
<dbReference type="EMBL" id="VBAP01000009">
    <property type="protein sequence ID" value="TMI76909.1"/>
    <property type="molecule type" value="Genomic_DNA"/>
</dbReference>
<gene>
    <name evidence="8" type="ORF">E6H05_02590</name>
</gene>